<dbReference type="InterPro" id="IPR044894">
    <property type="entry name" value="TubC_N_sf"/>
</dbReference>
<dbReference type="RefSeq" id="WP_083039734.1">
    <property type="nucleotide sequence ID" value="NZ_CP020557.1"/>
</dbReference>
<reference evidence="4 5" key="1">
    <citation type="submission" date="2017-03" db="EMBL/GenBank/DDBJ databases">
        <title>Paenibacillus larvae genome sequencing.</title>
        <authorList>
            <person name="Dingman D.W."/>
        </authorList>
    </citation>
    <scope>NUCLEOTIDE SEQUENCE [LARGE SCALE GENOMIC DNA]</scope>
    <source>
        <strain evidence="4 5">SAG 10367</strain>
    </source>
</reference>
<dbReference type="Pfam" id="PF18563">
    <property type="entry name" value="TubC_N"/>
    <property type="match status" value="1"/>
</dbReference>
<dbReference type="PANTHER" id="PTHR45398">
    <property type="match status" value="1"/>
</dbReference>
<dbReference type="PANTHER" id="PTHR45398:SF1">
    <property type="entry name" value="ENZYME, PUTATIVE (JCVI)-RELATED"/>
    <property type="match status" value="1"/>
</dbReference>
<dbReference type="SUPFAM" id="SSF52777">
    <property type="entry name" value="CoA-dependent acyltransferases"/>
    <property type="match status" value="2"/>
</dbReference>
<dbReference type="GO" id="GO:0008610">
    <property type="term" value="P:lipid biosynthetic process"/>
    <property type="evidence" value="ECO:0007669"/>
    <property type="project" value="UniProtKB-ARBA"/>
</dbReference>
<evidence type="ECO:0000313" key="5">
    <source>
        <dbReference type="Proteomes" id="UP000192727"/>
    </source>
</evidence>
<organism evidence="4 5">
    <name type="scientific">Paenibacillus larvae subsp. pulvifaciens</name>
    <dbReference type="NCBI Taxonomy" id="1477"/>
    <lineage>
        <taxon>Bacteria</taxon>
        <taxon>Bacillati</taxon>
        <taxon>Bacillota</taxon>
        <taxon>Bacilli</taxon>
        <taxon>Bacillales</taxon>
        <taxon>Paenibacillaceae</taxon>
        <taxon>Paenibacillus</taxon>
    </lineage>
</organism>
<dbReference type="CDD" id="cd19531">
    <property type="entry name" value="LCL_NRPS-like"/>
    <property type="match status" value="1"/>
</dbReference>
<proteinExistence type="predicted"/>
<dbReference type="AlphaFoldDB" id="A0A1V0URZ5"/>
<dbReference type="SUPFAM" id="SSF56801">
    <property type="entry name" value="Acetyl-CoA synthetase-like"/>
    <property type="match status" value="1"/>
</dbReference>
<evidence type="ECO:0008006" key="6">
    <source>
        <dbReference type="Google" id="ProtNLM"/>
    </source>
</evidence>
<gene>
    <name evidence="4" type="ORF">B7C51_09060</name>
</gene>
<dbReference type="Proteomes" id="UP000192727">
    <property type="component" value="Chromosome"/>
</dbReference>
<dbReference type="Pfam" id="PF00668">
    <property type="entry name" value="Condensation"/>
    <property type="match status" value="1"/>
</dbReference>
<dbReference type="InterPro" id="IPR001242">
    <property type="entry name" value="Condensation_dom"/>
</dbReference>
<feature type="domain" description="AMP-dependent synthetase/ligase" evidence="1">
    <location>
        <begin position="543"/>
        <end position="651"/>
    </location>
</feature>
<dbReference type="Gene3D" id="3.40.50.980">
    <property type="match status" value="2"/>
</dbReference>
<dbReference type="EMBL" id="CP020557">
    <property type="protein sequence ID" value="ARF67944.1"/>
    <property type="molecule type" value="Genomic_DNA"/>
</dbReference>
<evidence type="ECO:0000313" key="4">
    <source>
        <dbReference type="EMBL" id="ARF67944.1"/>
    </source>
</evidence>
<dbReference type="Gene3D" id="3.30.559.30">
    <property type="entry name" value="Nonribosomal peptide synthetase, condensation domain"/>
    <property type="match status" value="1"/>
</dbReference>
<dbReference type="Gene3D" id="3.30.559.10">
    <property type="entry name" value="Chloramphenicol acetyltransferase-like domain"/>
    <property type="match status" value="1"/>
</dbReference>
<dbReference type="InterPro" id="IPR023213">
    <property type="entry name" value="CAT-like_dom_sf"/>
</dbReference>
<protein>
    <recommendedName>
        <fullName evidence="6">Non-ribosomal peptide synthetase</fullName>
    </recommendedName>
</protein>
<sequence length="675" mass="76527">MNDTTTSLIRAKIDKLRERGIELWSEEGNLRFRAPKGVLTPELRSELQDHKEMLLTYLKKQEGNGGLSSLPLTPVSRQGELPLSFAQQRLWFMQQLDPTNISYNVPITTRIEGVLDADILERSLNEIIRRHETLRVIFPSSDGKPVQHIQKSMVLKLERIDLRSEAVERRERRGMELAIQEARRPFDITSGPLIRSKLIRLEDEVYILALNLHHLVTDGWSMGILGSELSALYGAFLAGEASPLPELEIQYADFAYWQRHWVDTDALQAQKTYWHQKLDDLPPLELPTDHPRPARQSFKGDMESFVFPASLAESLADLSRQKGVTMFITVLTAVNILLARYTSQDEIVLATPVSTRTMAGLDKVMGTFMNTLVMRTGVAGEPTFLELLERVRDVVVEAFDHQDFPFDKLVEEIQPERTMSHSPLFQVLFLFETVTSSLIQLPGLRTSSIHVPLGTSRFDIVLLLTSTENGLEGALEYATDLFEPSTIRRMIGHLKVLLEGIVQNPQSRLSELPLLTSEEIRKQEKWNATEITWTQELTFQERFETAVEANPDQTALVCKNEHLTFRELNRRANRLAHRLRKQGIGRGMRVGLCFGRKIEAIVGLLGIVKAGAAYVPIDPSYPEDRIRYMLQDASPTVILTDQFSASKIDNQLAVRVYLEAGGEVLGKNRSSIRKV</sequence>
<feature type="domain" description="TubC N-terminal docking" evidence="3">
    <location>
        <begin position="13"/>
        <end position="59"/>
    </location>
</feature>
<dbReference type="FunFam" id="3.30.559.10:FF:000012">
    <property type="entry name" value="Non-ribosomal peptide synthetase"/>
    <property type="match status" value="1"/>
</dbReference>
<dbReference type="InterPro" id="IPR000873">
    <property type="entry name" value="AMP-dep_synth/lig_dom"/>
</dbReference>
<dbReference type="Gene3D" id="1.10.10.1830">
    <property type="entry name" value="Non-ribosomal peptide synthase, adenylation domain"/>
    <property type="match status" value="1"/>
</dbReference>
<evidence type="ECO:0000259" key="3">
    <source>
        <dbReference type="Pfam" id="PF18563"/>
    </source>
</evidence>
<accession>A0A1V0URZ5</accession>
<dbReference type="Pfam" id="PF00501">
    <property type="entry name" value="AMP-binding"/>
    <property type="match status" value="1"/>
</dbReference>
<evidence type="ECO:0000259" key="1">
    <source>
        <dbReference type="Pfam" id="PF00501"/>
    </source>
</evidence>
<feature type="domain" description="Condensation" evidence="2">
    <location>
        <begin position="78"/>
        <end position="521"/>
    </location>
</feature>
<dbReference type="GO" id="GO:0003824">
    <property type="term" value="F:catalytic activity"/>
    <property type="evidence" value="ECO:0007669"/>
    <property type="project" value="InterPro"/>
</dbReference>
<name>A0A1V0URZ5_9BACL</name>
<dbReference type="InterPro" id="IPR041464">
    <property type="entry name" value="TubC_N"/>
</dbReference>
<evidence type="ECO:0000259" key="2">
    <source>
        <dbReference type="Pfam" id="PF00668"/>
    </source>
</evidence>